<dbReference type="InterPro" id="IPR012338">
    <property type="entry name" value="Beta-lactam/transpept-like"/>
</dbReference>
<dbReference type="Proteomes" id="UP001501637">
    <property type="component" value="Unassembled WGS sequence"/>
</dbReference>
<dbReference type="InterPro" id="IPR050789">
    <property type="entry name" value="Diverse_Enzym_Activities"/>
</dbReference>
<evidence type="ECO:0000256" key="2">
    <source>
        <dbReference type="SAM" id="SignalP"/>
    </source>
</evidence>
<feature type="chain" id="PRO_5046378434" description="Beta-lactamase-related domain-containing protein" evidence="2">
    <location>
        <begin position="28"/>
        <end position="422"/>
    </location>
</feature>
<dbReference type="EMBL" id="BAAAUG010000069">
    <property type="protein sequence ID" value="GAA3112615.1"/>
    <property type="molecule type" value="Genomic_DNA"/>
</dbReference>
<evidence type="ECO:0000256" key="1">
    <source>
        <dbReference type="SAM" id="MobiDB-lite"/>
    </source>
</evidence>
<reference evidence="5" key="1">
    <citation type="journal article" date="2019" name="Int. J. Syst. Evol. Microbiol.">
        <title>The Global Catalogue of Microorganisms (GCM) 10K type strain sequencing project: providing services to taxonomists for standard genome sequencing and annotation.</title>
        <authorList>
            <consortium name="The Broad Institute Genomics Platform"/>
            <consortium name="The Broad Institute Genome Sequencing Center for Infectious Disease"/>
            <person name="Wu L."/>
            <person name="Ma J."/>
        </authorList>
    </citation>
    <scope>NUCLEOTIDE SEQUENCE [LARGE SCALE GENOMIC DNA]</scope>
    <source>
        <strain evidence="5">JCM 9092</strain>
    </source>
</reference>
<evidence type="ECO:0000313" key="4">
    <source>
        <dbReference type="EMBL" id="GAA3112615.1"/>
    </source>
</evidence>
<keyword evidence="5" id="KW-1185">Reference proteome</keyword>
<comment type="caution">
    <text evidence="4">The sequence shown here is derived from an EMBL/GenBank/DDBJ whole genome shotgun (WGS) entry which is preliminary data.</text>
</comment>
<feature type="domain" description="Beta-lactamase-related" evidence="3">
    <location>
        <begin position="59"/>
        <end position="405"/>
    </location>
</feature>
<dbReference type="RefSeq" id="WP_344522226.1">
    <property type="nucleotide sequence ID" value="NZ_BAAAUG010000069.1"/>
</dbReference>
<dbReference type="InterPro" id="IPR001466">
    <property type="entry name" value="Beta-lactam-related"/>
</dbReference>
<evidence type="ECO:0000259" key="3">
    <source>
        <dbReference type="Pfam" id="PF00144"/>
    </source>
</evidence>
<dbReference type="Gene3D" id="3.40.710.10">
    <property type="entry name" value="DD-peptidase/beta-lactamase superfamily"/>
    <property type="match status" value="1"/>
</dbReference>
<organism evidence="4 5">
    <name type="scientific">Streptomyces rectiviolaceus</name>
    <dbReference type="NCBI Taxonomy" id="332591"/>
    <lineage>
        <taxon>Bacteria</taxon>
        <taxon>Bacillati</taxon>
        <taxon>Actinomycetota</taxon>
        <taxon>Actinomycetes</taxon>
        <taxon>Kitasatosporales</taxon>
        <taxon>Streptomycetaceae</taxon>
        <taxon>Streptomyces</taxon>
    </lineage>
</organism>
<gene>
    <name evidence="4" type="ORF">GCM10010449_38540</name>
</gene>
<dbReference type="PANTHER" id="PTHR43283">
    <property type="entry name" value="BETA-LACTAMASE-RELATED"/>
    <property type="match status" value="1"/>
</dbReference>
<evidence type="ECO:0000313" key="5">
    <source>
        <dbReference type="Proteomes" id="UP001501637"/>
    </source>
</evidence>
<feature type="region of interest" description="Disordered" evidence="1">
    <location>
        <begin position="27"/>
        <end position="46"/>
    </location>
</feature>
<feature type="signal peptide" evidence="2">
    <location>
        <begin position="1"/>
        <end position="27"/>
    </location>
</feature>
<protein>
    <recommendedName>
        <fullName evidence="3">Beta-lactamase-related domain-containing protein</fullName>
    </recommendedName>
</protein>
<proteinExistence type="predicted"/>
<sequence>MLWRNWRASSVAVVTVAALTLVGTADGQPVSATRPSSHQDDQSTKTRHLRKALDAELTKAIAGAPDQGVQAVLLKRGHLVWSSNRGMAINNIHPAMRVDDDTLFNYGSFGKMLLGVFALHQVEKGELDLDAPISKYVGDDIAGSHQITLRMLLSHTTGYNNLYADPKIIPLFPPGTEGAPSGTGPNKYQPNKPFTFSELNVGIHSPKKPGARFQYENTNFIILLQVLVKKLGGQAAVQHEIARFFARAGSVAPENGKQITQDRYARNTLSHFAHGYHPLQDGLGVQDYNTAYGATGVPTDAFGFPFGDGSFAGTALGAAQVLDALFTRDQLLKKSTVQEMVKPTPQARAADATYGLATRNTVVDGVTWQGHTGTFGGFTSTAFTDIQRGVTLVVLTNRDRPSPTVSDNIWTPLAKAYAAAAK</sequence>
<dbReference type="SUPFAM" id="SSF56601">
    <property type="entry name" value="beta-lactamase/transpeptidase-like"/>
    <property type="match status" value="1"/>
</dbReference>
<keyword evidence="2" id="KW-0732">Signal</keyword>
<accession>A0ABP6MGJ0</accession>
<dbReference type="Pfam" id="PF00144">
    <property type="entry name" value="Beta-lactamase"/>
    <property type="match status" value="1"/>
</dbReference>
<name>A0ABP6MGJ0_9ACTN</name>